<evidence type="ECO:0000256" key="9">
    <source>
        <dbReference type="HAMAP-Rule" id="MF_01852"/>
    </source>
</evidence>
<comment type="catalytic activity">
    <reaction evidence="8 9">
        <text>L-threonine + hydrogencarbonate + ATP = L-threonylcarbamoyladenylate + diphosphate + H2O</text>
        <dbReference type="Rhea" id="RHEA:36407"/>
        <dbReference type="ChEBI" id="CHEBI:15377"/>
        <dbReference type="ChEBI" id="CHEBI:17544"/>
        <dbReference type="ChEBI" id="CHEBI:30616"/>
        <dbReference type="ChEBI" id="CHEBI:33019"/>
        <dbReference type="ChEBI" id="CHEBI:57926"/>
        <dbReference type="ChEBI" id="CHEBI:73682"/>
        <dbReference type="EC" id="2.7.7.87"/>
    </reaction>
</comment>
<protein>
    <recommendedName>
        <fullName evidence="9">Threonylcarbamoyl-AMP synthase</fullName>
        <shortName evidence="9">TC-AMP synthase</shortName>
        <ecNumber evidence="9">2.7.7.87</ecNumber>
    </recommendedName>
    <alternativeName>
        <fullName evidence="9">L-threonylcarbamoyladenylate synthase</fullName>
    </alternativeName>
    <alternativeName>
        <fullName evidence="9">t(6)A37 threonylcarbamoyladenosine biosynthesis protein TsaC</fullName>
    </alternativeName>
    <alternativeName>
        <fullName evidence="9">tRNA threonylcarbamoyladenosine biosynthesis protein TsaC</fullName>
    </alternativeName>
</protein>
<dbReference type="InterPro" id="IPR017945">
    <property type="entry name" value="DHBP_synth_RibB-like_a/b_dom"/>
</dbReference>
<evidence type="ECO:0000256" key="1">
    <source>
        <dbReference type="ARBA" id="ARBA00004496"/>
    </source>
</evidence>
<comment type="subcellular location">
    <subcellularLocation>
        <location evidence="1 9">Cytoplasm</location>
    </subcellularLocation>
</comment>
<reference evidence="11 12" key="1">
    <citation type="submission" date="2015-05" db="EMBL/GenBank/DDBJ databases">
        <title>Genome sequencing and analysis of members of genus Stenotrophomonas.</title>
        <authorList>
            <person name="Patil P.P."/>
            <person name="Midha S."/>
            <person name="Patil P.B."/>
        </authorList>
    </citation>
    <scope>NUCLEOTIDE SEQUENCE [LARGE SCALE GENOMIC DNA]</scope>
    <source>
        <strain evidence="11 12">DSM 21858</strain>
    </source>
</reference>
<dbReference type="GO" id="GO:0002949">
    <property type="term" value="P:tRNA threonylcarbamoyladenosine modification"/>
    <property type="evidence" value="ECO:0007669"/>
    <property type="project" value="UniProtKB-UniRule"/>
</dbReference>
<evidence type="ECO:0000256" key="5">
    <source>
        <dbReference type="ARBA" id="ARBA00022695"/>
    </source>
</evidence>
<evidence type="ECO:0000256" key="8">
    <source>
        <dbReference type="ARBA" id="ARBA00048366"/>
    </source>
</evidence>
<dbReference type="Proteomes" id="UP000052052">
    <property type="component" value="Unassembled WGS sequence"/>
</dbReference>
<accession>A0A0R0CWE9</accession>
<dbReference type="STRING" id="344882.ABB29_09630"/>
<feature type="domain" description="YrdC-like" evidence="10">
    <location>
        <begin position="4"/>
        <end position="187"/>
    </location>
</feature>
<evidence type="ECO:0000256" key="4">
    <source>
        <dbReference type="ARBA" id="ARBA00022694"/>
    </source>
</evidence>
<dbReference type="Gene3D" id="3.90.870.10">
    <property type="entry name" value="DHBP synthase"/>
    <property type="match status" value="1"/>
</dbReference>
<evidence type="ECO:0000259" key="10">
    <source>
        <dbReference type="PROSITE" id="PS51163"/>
    </source>
</evidence>
<evidence type="ECO:0000256" key="2">
    <source>
        <dbReference type="ARBA" id="ARBA00022490"/>
    </source>
</evidence>
<name>A0A0R0CWE9_9GAMM</name>
<keyword evidence="4 9" id="KW-0819">tRNA processing</keyword>
<dbReference type="EMBL" id="LDJL01000010">
    <property type="protein sequence ID" value="KRG69352.1"/>
    <property type="molecule type" value="Genomic_DNA"/>
</dbReference>
<dbReference type="PATRIC" id="fig|344882.3.peg.293"/>
<evidence type="ECO:0000256" key="6">
    <source>
        <dbReference type="ARBA" id="ARBA00022741"/>
    </source>
</evidence>
<evidence type="ECO:0000256" key="3">
    <source>
        <dbReference type="ARBA" id="ARBA00022679"/>
    </source>
</evidence>
<organism evidence="11 12">
    <name type="scientific">Pseudoxanthomonas dokdonensis</name>
    <dbReference type="NCBI Taxonomy" id="344882"/>
    <lineage>
        <taxon>Bacteria</taxon>
        <taxon>Pseudomonadati</taxon>
        <taxon>Pseudomonadota</taxon>
        <taxon>Gammaproteobacteria</taxon>
        <taxon>Lysobacterales</taxon>
        <taxon>Lysobacteraceae</taxon>
        <taxon>Pseudoxanthomonas</taxon>
    </lineage>
</organism>
<dbReference type="GO" id="GO:0061710">
    <property type="term" value="F:L-threonylcarbamoyladenylate synthase"/>
    <property type="evidence" value="ECO:0007669"/>
    <property type="project" value="UniProtKB-EC"/>
</dbReference>
<comment type="similarity">
    <text evidence="9">Belongs to the SUA5 family. TsaC subfamily.</text>
</comment>
<proteinExistence type="inferred from homology"/>
<dbReference type="OrthoDB" id="9814580at2"/>
<dbReference type="EC" id="2.7.7.87" evidence="9"/>
<dbReference type="Pfam" id="PF01300">
    <property type="entry name" value="Sua5_yciO_yrdC"/>
    <property type="match status" value="1"/>
</dbReference>
<dbReference type="FunFam" id="3.90.870.10:FF:000004">
    <property type="entry name" value="Threonylcarbamoyl-AMP synthase"/>
    <property type="match status" value="1"/>
</dbReference>
<gene>
    <name evidence="9" type="primary">tsaC</name>
    <name evidence="11" type="ORF">ABB29_09630</name>
</gene>
<dbReference type="InterPro" id="IPR023535">
    <property type="entry name" value="TC-AMP_synthase"/>
</dbReference>
<keyword evidence="7 9" id="KW-0067">ATP-binding</keyword>
<dbReference type="RefSeq" id="WP_057658521.1">
    <property type="nucleotide sequence ID" value="NZ_LDJL01000010.1"/>
</dbReference>
<dbReference type="InterPro" id="IPR050156">
    <property type="entry name" value="TC-AMP_synthase_SUA5"/>
</dbReference>
<dbReference type="GO" id="GO:0005524">
    <property type="term" value="F:ATP binding"/>
    <property type="evidence" value="ECO:0007669"/>
    <property type="project" value="UniProtKB-UniRule"/>
</dbReference>
<keyword evidence="5 9" id="KW-0548">Nucleotidyltransferase</keyword>
<dbReference type="HAMAP" id="MF_01852">
    <property type="entry name" value="TsaC"/>
    <property type="match status" value="1"/>
</dbReference>
<evidence type="ECO:0000256" key="7">
    <source>
        <dbReference type="ARBA" id="ARBA00022840"/>
    </source>
</evidence>
<dbReference type="GO" id="GO:0006450">
    <property type="term" value="P:regulation of translational fidelity"/>
    <property type="evidence" value="ECO:0007669"/>
    <property type="project" value="TreeGrafter"/>
</dbReference>
<dbReference type="InterPro" id="IPR006070">
    <property type="entry name" value="Sua5-like_dom"/>
</dbReference>
<keyword evidence="3 9" id="KW-0808">Transferase</keyword>
<dbReference type="GO" id="GO:0003725">
    <property type="term" value="F:double-stranded RNA binding"/>
    <property type="evidence" value="ECO:0007669"/>
    <property type="project" value="InterPro"/>
</dbReference>
<comment type="caution">
    <text evidence="11">The sequence shown here is derived from an EMBL/GenBank/DDBJ whole genome shotgun (WGS) entry which is preliminary data.</text>
</comment>
<dbReference type="PANTHER" id="PTHR17490">
    <property type="entry name" value="SUA5"/>
    <property type="match status" value="1"/>
</dbReference>
<evidence type="ECO:0000313" key="12">
    <source>
        <dbReference type="Proteomes" id="UP000052052"/>
    </source>
</evidence>
<comment type="function">
    <text evidence="9">Required for the formation of a threonylcarbamoyl group on adenosine at position 37 (t(6)A37) in tRNAs that read codons beginning with adenine. Catalyzes the conversion of L-threonine, HCO(3)(-)/CO(2) and ATP to give threonylcarbamoyl-AMP (TC-AMP) as the acyladenylate intermediate, with the release of diphosphate.</text>
</comment>
<dbReference type="PROSITE" id="PS51163">
    <property type="entry name" value="YRDC"/>
    <property type="match status" value="1"/>
</dbReference>
<sequence length="187" mass="19799">MKTELDIASAAALLHGGGVLAYPTEAVWGLGCDPLNQRSVERLLAIKQRPVEKGLILIAASHSQLRELVDFDALPAPRLSEVRASWPGPHTWVVPASRQTPGWITGQHASVAVRVSAHPTVVALCQAFGAPLVSTSANLSGQPAVASRELLDPQLQSLLDGIVPGHTGELTRPTPIRDALSGLQLRE</sequence>
<dbReference type="PANTHER" id="PTHR17490:SF18">
    <property type="entry name" value="THREONYLCARBAMOYL-AMP SYNTHASE"/>
    <property type="match status" value="1"/>
</dbReference>
<keyword evidence="12" id="KW-1185">Reference proteome</keyword>
<keyword evidence="2 9" id="KW-0963">Cytoplasm</keyword>
<dbReference type="GO" id="GO:0005737">
    <property type="term" value="C:cytoplasm"/>
    <property type="evidence" value="ECO:0007669"/>
    <property type="project" value="UniProtKB-SubCell"/>
</dbReference>
<evidence type="ECO:0000313" key="11">
    <source>
        <dbReference type="EMBL" id="KRG69352.1"/>
    </source>
</evidence>
<dbReference type="GO" id="GO:0000049">
    <property type="term" value="F:tRNA binding"/>
    <property type="evidence" value="ECO:0007669"/>
    <property type="project" value="TreeGrafter"/>
</dbReference>
<dbReference type="SUPFAM" id="SSF55821">
    <property type="entry name" value="YrdC/RibB"/>
    <property type="match status" value="1"/>
</dbReference>
<dbReference type="AlphaFoldDB" id="A0A0R0CWE9"/>
<keyword evidence="6 9" id="KW-0547">Nucleotide-binding</keyword>